<comment type="similarity">
    <text evidence="4 13">Belongs to the aspartokinase family.</text>
</comment>
<dbReference type="CDD" id="cd04923">
    <property type="entry name" value="ACT_AK-LysC-DapG-like_2"/>
    <property type="match status" value="1"/>
</dbReference>
<evidence type="ECO:0000313" key="17">
    <source>
        <dbReference type="Proteomes" id="UP000076964"/>
    </source>
</evidence>
<dbReference type="GO" id="GO:0005829">
    <property type="term" value="C:cytosol"/>
    <property type="evidence" value="ECO:0007669"/>
    <property type="project" value="TreeGrafter"/>
</dbReference>
<dbReference type="PANTHER" id="PTHR21499">
    <property type="entry name" value="ASPARTATE KINASE"/>
    <property type="match status" value="1"/>
</dbReference>
<feature type="binding site" evidence="12">
    <location>
        <begin position="208"/>
        <end position="209"/>
    </location>
    <ligand>
        <name>ATP</name>
        <dbReference type="ChEBI" id="CHEBI:30616"/>
    </ligand>
</feature>
<keyword evidence="5 14" id="KW-0028">Amino-acid biosynthesis</keyword>
<dbReference type="Gene3D" id="3.30.2130.10">
    <property type="entry name" value="VC0802-like"/>
    <property type="match status" value="1"/>
</dbReference>
<dbReference type="InterPro" id="IPR018042">
    <property type="entry name" value="Aspartate_kinase_CS"/>
</dbReference>
<dbReference type="NCBIfam" id="TIGR00657">
    <property type="entry name" value="asp_kinases"/>
    <property type="match status" value="1"/>
</dbReference>
<dbReference type="GO" id="GO:0009088">
    <property type="term" value="P:threonine biosynthetic process"/>
    <property type="evidence" value="ECO:0007669"/>
    <property type="project" value="UniProtKB-UniPathway"/>
</dbReference>
<dbReference type="InterPro" id="IPR041740">
    <property type="entry name" value="AKii-LysC-BS"/>
</dbReference>
<feature type="binding site" evidence="12">
    <location>
        <position position="178"/>
    </location>
    <ligand>
        <name>ATP</name>
        <dbReference type="ChEBI" id="CHEBI:30616"/>
    </ligand>
</feature>
<dbReference type="GO" id="GO:0009089">
    <property type="term" value="P:lysine biosynthetic process via diaminopimelate"/>
    <property type="evidence" value="ECO:0007669"/>
    <property type="project" value="UniProtKB-UniPathway"/>
</dbReference>
<dbReference type="NCBIfam" id="NF005154">
    <property type="entry name" value="PRK06635.1-2"/>
    <property type="match status" value="1"/>
</dbReference>
<feature type="binding site" evidence="12">
    <location>
        <position position="183"/>
    </location>
    <ligand>
        <name>ATP</name>
        <dbReference type="ChEBI" id="CHEBI:30616"/>
    </ligand>
</feature>
<dbReference type="NCBIfam" id="NF005155">
    <property type="entry name" value="PRK06635.1-4"/>
    <property type="match status" value="1"/>
</dbReference>
<dbReference type="SUPFAM" id="SSF55021">
    <property type="entry name" value="ACT-like"/>
    <property type="match status" value="2"/>
</dbReference>
<dbReference type="PROSITE" id="PS51671">
    <property type="entry name" value="ACT"/>
    <property type="match status" value="1"/>
</dbReference>
<dbReference type="InterPro" id="IPR054352">
    <property type="entry name" value="ACT_Aspartokinase"/>
</dbReference>
<organism evidence="16 17">
    <name type="scientific">Thermodesulfatator autotrophicus</name>
    <dbReference type="NCBI Taxonomy" id="1795632"/>
    <lineage>
        <taxon>Bacteria</taxon>
        <taxon>Pseudomonadati</taxon>
        <taxon>Thermodesulfobacteriota</taxon>
        <taxon>Thermodesulfobacteria</taxon>
        <taxon>Thermodesulfobacteriales</taxon>
        <taxon>Thermodesulfatatoraceae</taxon>
        <taxon>Thermodesulfatator</taxon>
    </lineage>
</organism>
<comment type="pathway">
    <text evidence="1 14">Amino-acid biosynthesis; L-lysine biosynthesis via DAP pathway; (S)-tetrahydrodipicolinate from L-aspartate: step 1/4.</text>
</comment>
<dbReference type="Pfam" id="PF01842">
    <property type="entry name" value="ACT"/>
    <property type="match status" value="1"/>
</dbReference>
<dbReference type="PROSITE" id="PS00324">
    <property type="entry name" value="ASPARTOKINASE"/>
    <property type="match status" value="1"/>
</dbReference>
<dbReference type="GO" id="GO:0004072">
    <property type="term" value="F:aspartate kinase activity"/>
    <property type="evidence" value="ECO:0007669"/>
    <property type="project" value="UniProtKB-EC"/>
</dbReference>
<evidence type="ECO:0000256" key="9">
    <source>
        <dbReference type="ARBA" id="ARBA00022840"/>
    </source>
</evidence>
<evidence type="ECO:0000259" key="15">
    <source>
        <dbReference type="PROSITE" id="PS51671"/>
    </source>
</evidence>
<feature type="binding site" evidence="12">
    <location>
        <position position="73"/>
    </location>
    <ligand>
        <name>substrate</name>
    </ligand>
</feature>
<dbReference type="SUPFAM" id="SSF53633">
    <property type="entry name" value="Carbamate kinase-like"/>
    <property type="match status" value="1"/>
</dbReference>
<dbReference type="FunFam" id="3.40.1160.10:FF:000002">
    <property type="entry name" value="Aspartokinase"/>
    <property type="match status" value="1"/>
</dbReference>
<evidence type="ECO:0000256" key="14">
    <source>
        <dbReference type="RuleBase" id="RU004249"/>
    </source>
</evidence>
<feature type="domain" description="ACT" evidence="15">
    <location>
        <begin position="263"/>
        <end position="346"/>
    </location>
</feature>
<comment type="pathway">
    <text evidence="3 14">Amino-acid biosynthesis; L-threonine biosynthesis; L-threonine from L-aspartate: step 1/5.</text>
</comment>
<protein>
    <recommendedName>
        <fullName evidence="13">Aspartokinase</fullName>
        <ecNumber evidence="13">2.7.2.4</ecNumber>
    </recommendedName>
</protein>
<evidence type="ECO:0000256" key="10">
    <source>
        <dbReference type="ARBA" id="ARBA00023154"/>
    </source>
</evidence>
<dbReference type="UniPathway" id="UPA00034">
    <property type="reaction ID" value="UER00015"/>
</dbReference>
<dbReference type="InterPro" id="IPR005260">
    <property type="entry name" value="Asp_kin_monofn"/>
</dbReference>
<evidence type="ECO:0000313" key="16">
    <source>
        <dbReference type="EMBL" id="OAG27630.1"/>
    </source>
</evidence>
<dbReference type="EMBL" id="LSFI01000023">
    <property type="protein sequence ID" value="OAG27630.1"/>
    <property type="molecule type" value="Genomic_DNA"/>
</dbReference>
<keyword evidence="8 13" id="KW-0418">Kinase</keyword>
<dbReference type="RefSeq" id="WP_068541980.1">
    <property type="nucleotide sequence ID" value="NZ_LSFI01000023.1"/>
</dbReference>
<evidence type="ECO:0000256" key="2">
    <source>
        <dbReference type="ARBA" id="ARBA00004986"/>
    </source>
</evidence>
<dbReference type="InterPro" id="IPR045865">
    <property type="entry name" value="ACT-like_dom_sf"/>
</dbReference>
<reference evidence="16 17" key="1">
    <citation type="submission" date="2016-02" db="EMBL/GenBank/DDBJ databases">
        <title>Draft genome sequence of Thermodesulfatator sp. S606.</title>
        <authorList>
            <person name="Lai Q."/>
            <person name="Cao J."/>
            <person name="Dupont S."/>
            <person name="Shao Z."/>
            <person name="Jebbar M."/>
            <person name="Alain K."/>
        </authorList>
    </citation>
    <scope>NUCLEOTIDE SEQUENCE [LARGE SCALE GENOMIC DNA]</scope>
    <source>
        <strain evidence="16 17">S606</strain>
    </source>
</reference>
<name>A0A177E875_9BACT</name>
<evidence type="ECO:0000256" key="13">
    <source>
        <dbReference type="RuleBase" id="RU003448"/>
    </source>
</evidence>
<dbReference type="CDD" id="cd04913">
    <property type="entry name" value="ACT_AKii-LysC-BS-like_1"/>
    <property type="match status" value="1"/>
</dbReference>
<dbReference type="FunFam" id="3.30.2130.10:FF:000002">
    <property type="entry name" value="Aspartokinase"/>
    <property type="match status" value="1"/>
</dbReference>
<dbReference type="STRING" id="1795632.TH606_05810"/>
<dbReference type="GO" id="GO:0009090">
    <property type="term" value="P:homoserine biosynthetic process"/>
    <property type="evidence" value="ECO:0007669"/>
    <property type="project" value="TreeGrafter"/>
</dbReference>
<dbReference type="NCBIfam" id="TIGR00656">
    <property type="entry name" value="asp_kin_monofn"/>
    <property type="match status" value="1"/>
</dbReference>
<evidence type="ECO:0000256" key="11">
    <source>
        <dbReference type="ARBA" id="ARBA00047872"/>
    </source>
</evidence>
<dbReference type="OrthoDB" id="9799110at2"/>
<evidence type="ECO:0000256" key="8">
    <source>
        <dbReference type="ARBA" id="ARBA00022777"/>
    </source>
</evidence>
<dbReference type="Proteomes" id="UP000076964">
    <property type="component" value="Unassembled WGS sequence"/>
</dbReference>
<feature type="binding site" evidence="12">
    <location>
        <position position="46"/>
    </location>
    <ligand>
        <name>substrate</name>
    </ligand>
</feature>
<evidence type="ECO:0000256" key="6">
    <source>
        <dbReference type="ARBA" id="ARBA00022679"/>
    </source>
</evidence>
<dbReference type="InterPro" id="IPR001057">
    <property type="entry name" value="Glu/AcGlu_kinase"/>
</dbReference>
<dbReference type="InterPro" id="IPR001341">
    <property type="entry name" value="Asp_kinase"/>
</dbReference>
<accession>A0A177E875</accession>
<dbReference type="PRINTS" id="PR00474">
    <property type="entry name" value="GLU5KINASE"/>
</dbReference>
<dbReference type="InterPro" id="IPR002912">
    <property type="entry name" value="ACT_dom"/>
</dbReference>
<dbReference type="GO" id="GO:0005524">
    <property type="term" value="F:ATP binding"/>
    <property type="evidence" value="ECO:0007669"/>
    <property type="project" value="UniProtKB-KW"/>
</dbReference>
<keyword evidence="9 12" id="KW-0067">ATP-binding</keyword>
<feature type="binding site" evidence="12">
    <location>
        <begin position="6"/>
        <end position="9"/>
    </location>
    <ligand>
        <name>ATP</name>
        <dbReference type="ChEBI" id="CHEBI:30616"/>
    </ligand>
</feature>
<keyword evidence="6 13" id="KW-0808">Transferase</keyword>
<dbReference type="PANTHER" id="PTHR21499:SF3">
    <property type="entry name" value="ASPARTOKINASE"/>
    <property type="match status" value="1"/>
</dbReference>
<evidence type="ECO:0000256" key="12">
    <source>
        <dbReference type="PIRSR" id="PIRSR000726-1"/>
    </source>
</evidence>
<keyword evidence="7 12" id="KW-0547">Nucleotide-binding</keyword>
<proteinExistence type="inferred from homology"/>
<comment type="catalytic activity">
    <reaction evidence="11 13">
        <text>L-aspartate + ATP = 4-phospho-L-aspartate + ADP</text>
        <dbReference type="Rhea" id="RHEA:23776"/>
        <dbReference type="ChEBI" id="CHEBI:29991"/>
        <dbReference type="ChEBI" id="CHEBI:30616"/>
        <dbReference type="ChEBI" id="CHEBI:57535"/>
        <dbReference type="ChEBI" id="CHEBI:456216"/>
        <dbReference type="EC" id="2.7.2.4"/>
    </reaction>
</comment>
<keyword evidence="17" id="KW-1185">Reference proteome</keyword>
<comment type="pathway">
    <text evidence="2 14">Amino-acid biosynthesis; L-methionine biosynthesis via de novo pathway; L-homoserine from L-aspartate: step 1/3.</text>
</comment>
<evidence type="ECO:0000256" key="4">
    <source>
        <dbReference type="ARBA" id="ARBA00010122"/>
    </source>
</evidence>
<dbReference type="Pfam" id="PF22468">
    <property type="entry name" value="ACT_9"/>
    <property type="match status" value="1"/>
</dbReference>
<dbReference type="EC" id="2.7.2.4" evidence="13"/>
<comment type="caution">
    <text evidence="16">The sequence shown here is derived from an EMBL/GenBank/DDBJ whole genome shotgun (WGS) entry which is preliminary data.</text>
</comment>
<dbReference type="UniPathway" id="UPA00050">
    <property type="reaction ID" value="UER00461"/>
</dbReference>
<dbReference type="CDD" id="cd04261">
    <property type="entry name" value="AAK_AKii-LysC-BS"/>
    <property type="match status" value="1"/>
</dbReference>
<dbReference type="Gene3D" id="3.40.1160.10">
    <property type="entry name" value="Acetylglutamate kinase-like"/>
    <property type="match status" value="1"/>
</dbReference>
<evidence type="ECO:0000256" key="3">
    <source>
        <dbReference type="ARBA" id="ARBA00005139"/>
    </source>
</evidence>
<evidence type="ECO:0000256" key="1">
    <source>
        <dbReference type="ARBA" id="ARBA00004766"/>
    </source>
</evidence>
<evidence type="ECO:0000256" key="7">
    <source>
        <dbReference type="ARBA" id="ARBA00022741"/>
    </source>
</evidence>
<gene>
    <name evidence="16" type="ORF">TH606_05810</name>
</gene>
<keyword evidence="10" id="KW-0457">Lysine biosynthesis</keyword>
<dbReference type="Pfam" id="PF00696">
    <property type="entry name" value="AA_kinase"/>
    <property type="match status" value="1"/>
</dbReference>
<dbReference type="UniPathway" id="UPA00051">
    <property type="reaction ID" value="UER00462"/>
</dbReference>
<dbReference type="PIRSF" id="PIRSF000726">
    <property type="entry name" value="Asp_kin"/>
    <property type="match status" value="1"/>
</dbReference>
<dbReference type="InterPro" id="IPR036393">
    <property type="entry name" value="AceGlu_kinase-like_sf"/>
</dbReference>
<feature type="binding site" evidence="12">
    <location>
        <begin position="172"/>
        <end position="173"/>
    </location>
    <ligand>
        <name>ATP</name>
        <dbReference type="ChEBI" id="CHEBI:30616"/>
    </ligand>
</feature>
<dbReference type="AlphaFoldDB" id="A0A177E875"/>
<dbReference type="InterPro" id="IPR001048">
    <property type="entry name" value="Asp/Glu/Uridylate_kinase"/>
</dbReference>
<sequence length="410" mass="44368">MLVVQKYGGTSVGDLERIKNVARRIAKYRDEGHDVVVVVSAMAGETDRLLKLAYDLVEEPSPRELDMLVATGEQVSSALLAMALNAMGYPAKALLAFQIPIKTDELFGKARIRDIATKRLKEELAKGQVLIVAGFQGITDEGDITTLGRGGSDTTAVAIAAALGADVCEIFTDVDGVYTADPRIVPKARKIAKISYEEMLELASMGAKVLEIRSVEFAKIYRVPVHVRSSFSYEPGTMVVEEDESMEKVLVSGIAYNRNEARISLYGVPDKPGIASRIFGPIAEAGIVVDMIIQTGRPDGKADMTFTVPKTDYKATLKLVNELAPEIGIEKIEGDEDIAKVSIVGAGMRAHPGVAAKMFQVLADHGINIHMISTSEIKISCVIDEKYTELAVRALHEAFGLDRAPEEETS</sequence>
<evidence type="ECO:0000256" key="5">
    <source>
        <dbReference type="ARBA" id="ARBA00022605"/>
    </source>
</evidence>